<name>A0ABT9H2J9_9GAMM</name>
<dbReference type="RefSeq" id="WP_305894795.1">
    <property type="nucleotide sequence ID" value="NZ_JAUZVZ010000027.1"/>
</dbReference>
<protein>
    <recommendedName>
        <fullName evidence="3 5">Flagellar hook-basal body complex protein FliE</fullName>
    </recommendedName>
</protein>
<sequence length="118" mass="12748">MNIKGPGLSLYSEMQAMAQQARMPTHAMPLKPMESSEVQVINSSQTDFSSMLKGAIDNVNSLQGEARTLRNHVELGTGGVTIAEAMIAASKSSIAFDATMQVRNKVVEAYKEIMTMPV</sequence>
<evidence type="ECO:0000256" key="5">
    <source>
        <dbReference type="HAMAP-Rule" id="MF_00724"/>
    </source>
</evidence>
<gene>
    <name evidence="5 6" type="primary">fliE</name>
    <name evidence="6" type="ORF">Q3O60_15210</name>
</gene>
<dbReference type="InterPro" id="IPR001624">
    <property type="entry name" value="FliE"/>
</dbReference>
<proteinExistence type="inferred from homology"/>
<accession>A0ABT9H2J9</accession>
<evidence type="ECO:0000256" key="4">
    <source>
        <dbReference type="ARBA" id="ARBA00023143"/>
    </source>
</evidence>
<evidence type="ECO:0000313" key="6">
    <source>
        <dbReference type="EMBL" id="MDP4537536.1"/>
    </source>
</evidence>
<keyword evidence="6" id="KW-0966">Cell projection</keyword>
<comment type="caution">
    <text evidence="6">The sequence shown here is derived from an EMBL/GenBank/DDBJ whole genome shotgun (WGS) entry which is preliminary data.</text>
</comment>
<dbReference type="NCBIfam" id="TIGR00205">
    <property type="entry name" value="fliE"/>
    <property type="match status" value="1"/>
</dbReference>
<comment type="subcellular location">
    <subcellularLocation>
        <location evidence="1 5">Bacterial flagellum basal body</location>
    </subcellularLocation>
</comment>
<dbReference type="PANTHER" id="PTHR34653:SF1">
    <property type="entry name" value="FLAGELLAR HOOK-BASAL BODY COMPLEX PROTEIN FLIE"/>
    <property type="match status" value="1"/>
</dbReference>
<organism evidence="6 7">
    <name type="scientific">Alkalimonas collagenimarina</name>
    <dbReference type="NCBI Taxonomy" id="400390"/>
    <lineage>
        <taxon>Bacteria</taxon>
        <taxon>Pseudomonadati</taxon>
        <taxon>Pseudomonadota</taxon>
        <taxon>Gammaproteobacteria</taxon>
        <taxon>Alkalimonas</taxon>
    </lineage>
</organism>
<keyword evidence="7" id="KW-1185">Reference proteome</keyword>
<evidence type="ECO:0000256" key="1">
    <source>
        <dbReference type="ARBA" id="ARBA00004117"/>
    </source>
</evidence>
<dbReference type="HAMAP" id="MF_00724">
    <property type="entry name" value="FliE"/>
    <property type="match status" value="1"/>
</dbReference>
<dbReference type="EMBL" id="JAUZVZ010000027">
    <property type="protein sequence ID" value="MDP4537536.1"/>
    <property type="molecule type" value="Genomic_DNA"/>
</dbReference>
<keyword evidence="6" id="KW-0282">Flagellum</keyword>
<dbReference type="Pfam" id="PF02049">
    <property type="entry name" value="FliE"/>
    <property type="match status" value="1"/>
</dbReference>
<comment type="similarity">
    <text evidence="2 5">Belongs to the FliE family.</text>
</comment>
<keyword evidence="4 5" id="KW-0975">Bacterial flagellum</keyword>
<dbReference type="Proteomes" id="UP001231616">
    <property type="component" value="Unassembled WGS sequence"/>
</dbReference>
<evidence type="ECO:0000256" key="3">
    <source>
        <dbReference type="ARBA" id="ARBA00018024"/>
    </source>
</evidence>
<reference evidence="6 7" key="1">
    <citation type="submission" date="2023-08" db="EMBL/GenBank/DDBJ databases">
        <authorList>
            <person name="Joshi A."/>
            <person name="Thite S."/>
        </authorList>
    </citation>
    <scope>NUCLEOTIDE SEQUENCE [LARGE SCALE GENOMIC DNA]</scope>
    <source>
        <strain evidence="6 7">AC40</strain>
    </source>
</reference>
<dbReference type="PANTHER" id="PTHR34653">
    <property type="match status" value="1"/>
</dbReference>
<dbReference type="PRINTS" id="PR01006">
    <property type="entry name" value="FLGHOOKFLIE"/>
</dbReference>
<evidence type="ECO:0000313" key="7">
    <source>
        <dbReference type="Proteomes" id="UP001231616"/>
    </source>
</evidence>
<evidence type="ECO:0000256" key="2">
    <source>
        <dbReference type="ARBA" id="ARBA00009272"/>
    </source>
</evidence>
<keyword evidence="6" id="KW-0969">Cilium</keyword>